<organism evidence="1">
    <name type="scientific">Arundo donax</name>
    <name type="common">Giant reed</name>
    <name type="synonym">Donax arundinaceus</name>
    <dbReference type="NCBI Taxonomy" id="35708"/>
    <lineage>
        <taxon>Eukaryota</taxon>
        <taxon>Viridiplantae</taxon>
        <taxon>Streptophyta</taxon>
        <taxon>Embryophyta</taxon>
        <taxon>Tracheophyta</taxon>
        <taxon>Spermatophyta</taxon>
        <taxon>Magnoliopsida</taxon>
        <taxon>Liliopsida</taxon>
        <taxon>Poales</taxon>
        <taxon>Poaceae</taxon>
        <taxon>PACMAD clade</taxon>
        <taxon>Arundinoideae</taxon>
        <taxon>Arundineae</taxon>
        <taxon>Arundo</taxon>
    </lineage>
</organism>
<accession>A0A0A9CU71</accession>
<dbReference type="AlphaFoldDB" id="A0A0A9CU71"/>
<reference evidence="1" key="1">
    <citation type="submission" date="2014-09" db="EMBL/GenBank/DDBJ databases">
        <authorList>
            <person name="Magalhaes I.L.F."/>
            <person name="Oliveira U."/>
            <person name="Santos F.R."/>
            <person name="Vidigal T.H.D.A."/>
            <person name="Brescovit A.D."/>
            <person name="Santos A.J."/>
        </authorList>
    </citation>
    <scope>NUCLEOTIDE SEQUENCE</scope>
    <source>
        <tissue evidence="1">Shoot tissue taken approximately 20 cm above the soil surface</tissue>
    </source>
</reference>
<protein>
    <submittedName>
        <fullName evidence="1">CAPP1</fullName>
    </submittedName>
</protein>
<name>A0A0A9CU71_ARUDO</name>
<reference evidence="1" key="2">
    <citation type="journal article" date="2015" name="Data Brief">
        <title>Shoot transcriptome of the giant reed, Arundo donax.</title>
        <authorList>
            <person name="Barrero R.A."/>
            <person name="Guerrero F.D."/>
            <person name="Moolhuijzen P."/>
            <person name="Goolsby J.A."/>
            <person name="Tidwell J."/>
            <person name="Bellgard S.E."/>
            <person name="Bellgard M.I."/>
        </authorList>
    </citation>
    <scope>NUCLEOTIDE SEQUENCE</scope>
    <source>
        <tissue evidence="1">Shoot tissue taken approximately 20 cm above the soil surface</tissue>
    </source>
</reference>
<evidence type="ECO:0000313" key="1">
    <source>
        <dbReference type="EMBL" id="JAD75037.1"/>
    </source>
</evidence>
<sequence length="52" mass="5887">MKITHSSTCFILRSRRCSPDFISSKGSLNLSLKCLIKLLFLIWGDVLCIKLS</sequence>
<proteinExistence type="predicted"/>
<dbReference type="EMBL" id="GBRH01222858">
    <property type="protein sequence ID" value="JAD75037.1"/>
    <property type="molecule type" value="Transcribed_RNA"/>
</dbReference>